<organism evidence="4 5">
    <name type="scientific">candidate division WWE3 bacterium CG22_combo_CG10-13_8_21_14_all_39_12</name>
    <dbReference type="NCBI Taxonomy" id="1975094"/>
    <lineage>
        <taxon>Bacteria</taxon>
        <taxon>Katanobacteria</taxon>
    </lineage>
</organism>
<dbReference type="GO" id="GO:0003677">
    <property type="term" value="F:DNA binding"/>
    <property type="evidence" value="ECO:0007669"/>
    <property type="project" value="UniProtKB-KW"/>
</dbReference>
<evidence type="ECO:0000313" key="4">
    <source>
        <dbReference type="EMBL" id="PIP56562.1"/>
    </source>
</evidence>
<dbReference type="AlphaFoldDB" id="A0A2H0BFV7"/>
<dbReference type="SMART" id="SM00411">
    <property type="entry name" value="BHL"/>
    <property type="match status" value="1"/>
</dbReference>
<dbReference type="EMBL" id="PCSU01000039">
    <property type="protein sequence ID" value="PIP56562.1"/>
    <property type="molecule type" value="Genomic_DNA"/>
</dbReference>
<dbReference type="GO" id="GO:0030527">
    <property type="term" value="F:structural constituent of chromatin"/>
    <property type="evidence" value="ECO:0007669"/>
    <property type="project" value="InterPro"/>
</dbReference>
<dbReference type="Pfam" id="PF00216">
    <property type="entry name" value="Bac_DNA_binding"/>
    <property type="match status" value="1"/>
</dbReference>
<dbReference type="InterPro" id="IPR000119">
    <property type="entry name" value="Hist_DNA-bd"/>
</dbReference>
<proteinExistence type="inferred from homology"/>
<evidence type="ECO:0000256" key="3">
    <source>
        <dbReference type="RuleBase" id="RU003939"/>
    </source>
</evidence>
<dbReference type="InterPro" id="IPR010992">
    <property type="entry name" value="IHF-like_DNA-bd_dom_sf"/>
</dbReference>
<dbReference type="GO" id="GO:0030261">
    <property type="term" value="P:chromosome condensation"/>
    <property type="evidence" value="ECO:0007669"/>
    <property type="project" value="UniProtKB-KW"/>
</dbReference>
<gene>
    <name evidence="4" type="ORF">COX05_02510</name>
</gene>
<evidence type="ECO:0000256" key="1">
    <source>
        <dbReference type="ARBA" id="ARBA00023067"/>
    </source>
</evidence>
<comment type="caution">
    <text evidence="4">The sequence shown here is derived from an EMBL/GenBank/DDBJ whole genome shotgun (WGS) entry which is preliminary data.</text>
</comment>
<dbReference type="SUPFAM" id="SSF47729">
    <property type="entry name" value="IHF-like DNA-binding proteins"/>
    <property type="match status" value="1"/>
</dbReference>
<dbReference type="PANTHER" id="PTHR33175">
    <property type="entry name" value="DNA-BINDING PROTEIN HU"/>
    <property type="match status" value="1"/>
</dbReference>
<dbReference type="Proteomes" id="UP000228495">
    <property type="component" value="Unassembled WGS sequence"/>
</dbReference>
<reference evidence="4 5" key="1">
    <citation type="submission" date="2017-09" db="EMBL/GenBank/DDBJ databases">
        <title>Depth-based differentiation of microbial function through sediment-hosted aquifers and enrichment of novel symbionts in the deep terrestrial subsurface.</title>
        <authorList>
            <person name="Probst A.J."/>
            <person name="Ladd B."/>
            <person name="Jarett J.K."/>
            <person name="Geller-Mcgrath D.E."/>
            <person name="Sieber C.M."/>
            <person name="Emerson J.B."/>
            <person name="Anantharaman K."/>
            <person name="Thomas B.C."/>
            <person name="Malmstrom R."/>
            <person name="Stieglmeier M."/>
            <person name="Klingl A."/>
            <person name="Woyke T."/>
            <person name="Ryan C.M."/>
            <person name="Banfield J.F."/>
        </authorList>
    </citation>
    <scope>NUCLEOTIDE SEQUENCE [LARGE SCALE GENOMIC DNA]</scope>
    <source>
        <strain evidence="4">CG22_combo_CG10-13_8_21_14_all_39_12</strain>
    </source>
</reference>
<protein>
    <submittedName>
        <fullName evidence="4">DNA-binding protein HU</fullName>
    </submittedName>
</protein>
<dbReference type="PROSITE" id="PS00045">
    <property type="entry name" value="HISTONE_LIKE"/>
    <property type="match status" value="1"/>
</dbReference>
<keyword evidence="1" id="KW-0226">DNA condensation</keyword>
<keyword evidence="2 4" id="KW-0238">DNA-binding</keyword>
<name>A0A2H0BFV7_UNCKA</name>
<accession>A0A2H0BFV7</accession>
<dbReference type="PANTHER" id="PTHR33175:SF3">
    <property type="entry name" value="DNA-BINDING PROTEIN HU-BETA"/>
    <property type="match status" value="1"/>
</dbReference>
<evidence type="ECO:0000256" key="2">
    <source>
        <dbReference type="ARBA" id="ARBA00023125"/>
    </source>
</evidence>
<evidence type="ECO:0000313" key="5">
    <source>
        <dbReference type="Proteomes" id="UP000228495"/>
    </source>
</evidence>
<dbReference type="Gene3D" id="4.10.520.10">
    <property type="entry name" value="IHF-like DNA-binding proteins"/>
    <property type="match status" value="1"/>
</dbReference>
<dbReference type="GO" id="GO:0005829">
    <property type="term" value="C:cytosol"/>
    <property type="evidence" value="ECO:0007669"/>
    <property type="project" value="TreeGrafter"/>
</dbReference>
<dbReference type="CDD" id="cd13831">
    <property type="entry name" value="HU"/>
    <property type="match status" value="1"/>
</dbReference>
<dbReference type="InterPro" id="IPR020816">
    <property type="entry name" value="Histone-like_DNA-bd_CS"/>
</dbReference>
<sequence>MTKSQIVEELAERADLTKRAAEDALNALLGVVTEELAKGNKVTLTGFGTFLVRTRAARMGRNPQTGEPIHIPEQVTPAFRAGSALKEAVK</sequence>
<comment type="similarity">
    <text evidence="3">Belongs to the bacterial histone-like protein family.</text>
</comment>
<dbReference type="PRINTS" id="PR01727">
    <property type="entry name" value="DNABINDINGHU"/>
</dbReference>